<organism evidence="2 3">
    <name type="scientific">Selenomonas sputigena (strain ATCC 35185 / DSM 20758 / CCUG 44933 / VPI D19B-28)</name>
    <dbReference type="NCBI Taxonomy" id="546271"/>
    <lineage>
        <taxon>Bacteria</taxon>
        <taxon>Bacillati</taxon>
        <taxon>Bacillota</taxon>
        <taxon>Negativicutes</taxon>
        <taxon>Selenomonadales</taxon>
        <taxon>Selenomonadaceae</taxon>
        <taxon>Selenomonas</taxon>
    </lineage>
</organism>
<feature type="transmembrane region" description="Helical" evidence="1">
    <location>
        <begin position="38"/>
        <end position="59"/>
    </location>
</feature>
<reference evidence="2 3" key="1">
    <citation type="submission" date="2011-04" db="EMBL/GenBank/DDBJ databases">
        <title>The complete genome of Selenomonas sputigena DSM 20758.</title>
        <authorList>
            <consortium name="US DOE Joint Genome Institute (JGI-PGF)"/>
            <person name="Lucas S."/>
            <person name="Copeland A."/>
            <person name="Lapidus A."/>
            <person name="Bruce D."/>
            <person name="Goodwin L."/>
            <person name="Pitluck S."/>
            <person name="Peters L."/>
            <person name="Kyrpides N."/>
            <person name="Mavromatis K."/>
            <person name="Ivanova N."/>
            <person name="Ovchinnikova G."/>
            <person name="Teshima H."/>
            <person name="Detter J.C."/>
            <person name="Tapia R."/>
            <person name="Han C."/>
            <person name="Land M."/>
            <person name="Hauser L."/>
            <person name="Markowitz V."/>
            <person name="Cheng J.-F."/>
            <person name="Hugenholtz P."/>
            <person name="Woyke T."/>
            <person name="Wu D."/>
            <person name="Gronow S."/>
            <person name="Wellnitz S."/>
            <person name="Schneider S."/>
            <person name="Klenk H.-P."/>
            <person name="Eisen J.A."/>
        </authorList>
    </citation>
    <scope>NUCLEOTIDE SEQUENCE [LARGE SCALE GENOMIC DNA]</scope>
    <source>
        <strain evidence="3">ATCC 35185 / DSM 20758 / VPI D19B-28</strain>
    </source>
</reference>
<gene>
    <name evidence="2" type="ordered locus">Selsp_0014</name>
</gene>
<evidence type="ECO:0000256" key="1">
    <source>
        <dbReference type="SAM" id="Phobius"/>
    </source>
</evidence>
<evidence type="ECO:0000313" key="3">
    <source>
        <dbReference type="Proteomes" id="UP000011124"/>
    </source>
</evidence>
<accession>F4EWM2</accession>
<dbReference type="AlphaFoldDB" id="F4EWM2"/>
<keyword evidence="1" id="KW-0812">Transmembrane</keyword>
<feature type="transmembrane region" description="Helical" evidence="1">
    <location>
        <begin position="108"/>
        <end position="126"/>
    </location>
</feature>
<keyword evidence="1" id="KW-1133">Transmembrane helix</keyword>
<proteinExistence type="predicted"/>
<keyword evidence="1" id="KW-0472">Membrane</keyword>
<dbReference type="EMBL" id="CP002637">
    <property type="protein sequence ID" value="AEB98998.1"/>
    <property type="molecule type" value="Genomic_DNA"/>
</dbReference>
<keyword evidence="3" id="KW-1185">Reference proteome</keyword>
<dbReference type="Proteomes" id="UP000011124">
    <property type="component" value="Chromosome"/>
</dbReference>
<dbReference type="HOGENOM" id="CLU_1884345_0_0_9"/>
<sequence length="135" mass="14751">MKSVFCGFCLCKGCALIFQRSLRKEERIMHFIPSRKKIIAALMMGAFAGGMAPIFVAGANTACISTVSVAHAASCPTPTKRYQEAARDDSEDKAADATESVSDNIFKAAWRIALLVAIVFLARIGWKHFHKKKNA</sequence>
<evidence type="ECO:0000313" key="2">
    <source>
        <dbReference type="EMBL" id="AEB98998.1"/>
    </source>
</evidence>
<protein>
    <submittedName>
        <fullName evidence="2">Uncharacterized protein</fullName>
    </submittedName>
</protein>
<dbReference type="KEGG" id="ssg:Selsp_0014"/>
<name>F4EWM2_SELS3</name>